<geneLocation type="mitochondrion" evidence="1"/>
<keyword evidence="1" id="KW-0496">Mitochondrion</keyword>
<dbReference type="AlphaFoldDB" id="A0A101M126"/>
<reference evidence="1" key="1">
    <citation type="journal article" date="2015" name="Genome Biol. Evol.">
        <title>Organellar Genomes of White Spruce (Picea glauca): Assembly and Annotation.</title>
        <authorList>
            <person name="Jackman S.D."/>
            <person name="Warren R.L."/>
            <person name="Gibb E.A."/>
            <person name="Vandervalk B.P."/>
            <person name="Mohamadi H."/>
            <person name="Chu J."/>
            <person name="Raymond A."/>
            <person name="Pleasance S."/>
            <person name="Coope R."/>
            <person name="Wildung M.R."/>
            <person name="Ritland C.E."/>
            <person name="Bousquet J."/>
            <person name="Jones S.J."/>
            <person name="Bohlmann J."/>
            <person name="Birol I."/>
        </authorList>
    </citation>
    <scope>NUCLEOTIDE SEQUENCE [LARGE SCALE GENOMIC DNA]</scope>
    <source>
        <tissue evidence="1">Flushing bud</tissue>
    </source>
</reference>
<name>A0A101M126_PICGL</name>
<dbReference type="PROSITE" id="PS51257">
    <property type="entry name" value="PROKAR_LIPOPROTEIN"/>
    <property type="match status" value="1"/>
</dbReference>
<gene>
    <name evidence="1" type="ORF">ABT39_MTgene4294</name>
</gene>
<organism evidence="1">
    <name type="scientific">Picea glauca</name>
    <name type="common">White spruce</name>
    <name type="synonym">Pinus glauca</name>
    <dbReference type="NCBI Taxonomy" id="3330"/>
    <lineage>
        <taxon>Eukaryota</taxon>
        <taxon>Viridiplantae</taxon>
        <taxon>Streptophyta</taxon>
        <taxon>Embryophyta</taxon>
        <taxon>Tracheophyta</taxon>
        <taxon>Spermatophyta</taxon>
        <taxon>Pinopsida</taxon>
        <taxon>Pinidae</taxon>
        <taxon>Conifers I</taxon>
        <taxon>Pinales</taxon>
        <taxon>Pinaceae</taxon>
        <taxon>Picea</taxon>
    </lineage>
</organism>
<dbReference type="EMBL" id="LKAM01000004">
    <property type="protein sequence ID" value="KUM48958.1"/>
    <property type="molecule type" value="Genomic_DNA"/>
</dbReference>
<proteinExistence type="predicted"/>
<evidence type="ECO:0000313" key="1">
    <source>
        <dbReference type="EMBL" id="KUM48958.1"/>
    </source>
</evidence>
<comment type="caution">
    <text evidence="1">The sequence shown here is derived from an EMBL/GenBank/DDBJ whole genome shotgun (WGS) entry which is preliminary data.</text>
</comment>
<protein>
    <submittedName>
        <fullName evidence="1">Uncharacterized protein</fullName>
    </submittedName>
</protein>
<accession>A0A101M126</accession>
<sequence length="92" mass="10346">MHLPIRGERRTCSHNTRHCTITCITTYACCLCRYPVLEILPDVTSGSCREISHWLLVHPLIYRFSLSLSPSSASLWILLAWIYPGAVRSGGS</sequence>